<dbReference type="InterPro" id="IPR032370">
    <property type="entry name" value="FlgT_N"/>
</dbReference>
<proteinExistence type="predicted"/>
<accession>A0A0N0XHJ2</accession>
<dbReference type="EMBL" id="LAQT01000026">
    <property type="protein sequence ID" value="KPC50851.1"/>
    <property type="molecule type" value="Genomic_DNA"/>
</dbReference>
<keyword evidence="5" id="KW-1185">Reference proteome</keyword>
<feature type="domain" description="Flagellar assembly protein T middle" evidence="2">
    <location>
        <begin position="168"/>
        <end position="327"/>
    </location>
</feature>
<dbReference type="InterPro" id="IPR038180">
    <property type="entry name" value="FlgT_N_sf"/>
</dbReference>
<gene>
    <name evidence="4" type="ORF">WG78_16195</name>
</gene>
<feature type="domain" description="Flagellar assembly protein T N-terminal" evidence="3">
    <location>
        <begin position="27"/>
        <end position="107"/>
    </location>
</feature>
<dbReference type="STRING" id="857265.WG78_16195"/>
<reference evidence="4 5" key="1">
    <citation type="submission" date="2015-07" db="EMBL/GenBank/DDBJ databases">
        <title>Draft genome sequence of the Amantichitinum ursilacus IGB-41, a new chitin-degrading bacterium.</title>
        <authorList>
            <person name="Kirstahler P."/>
            <person name="Guenther M."/>
            <person name="Grumaz C."/>
            <person name="Rupp S."/>
            <person name="Zibek S."/>
            <person name="Sohn K."/>
        </authorList>
    </citation>
    <scope>NUCLEOTIDE SEQUENCE [LARGE SCALE GENOMIC DNA]</scope>
    <source>
        <strain evidence="4 5">IGB-41</strain>
    </source>
</reference>
<dbReference type="InterPro" id="IPR038165">
    <property type="entry name" value="FlgT_C_sf"/>
</dbReference>
<dbReference type="Gene3D" id="2.40.10.410">
    <property type="entry name" value="FlgT, C-terminal domain"/>
    <property type="match status" value="1"/>
</dbReference>
<protein>
    <submittedName>
        <fullName evidence="4">Uncharacterized protein</fullName>
    </submittedName>
</protein>
<dbReference type="Pfam" id="PF16548">
    <property type="entry name" value="FlgT_N"/>
    <property type="match status" value="1"/>
</dbReference>
<evidence type="ECO:0000259" key="2">
    <source>
        <dbReference type="Pfam" id="PF16539"/>
    </source>
</evidence>
<evidence type="ECO:0000313" key="4">
    <source>
        <dbReference type="EMBL" id="KPC50851.1"/>
    </source>
</evidence>
<evidence type="ECO:0000259" key="3">
    <source>
        <dbReference type="Pfam" id="PF16548"/>
    </source>
</evidence>
<feature type="compositionally biased region" description="Low complexity" evidence="1">
    <location>
        <begin position="146"/>
        <end position="163"/>
    </location>
</feature>
<dbReference type="Gene3D" id="3.40.50.10610">
    <property type="entry name" value="ABC-type transport auxiliary lipoprotein component"/>
    <property type="match status" value="1"/>
</dbReference>
<dbReference type="Gene3D" id="3.30.1660.40">
    <property type="entry name" value="FlgT, N-terminal domain"/>
    <property type="match status" value="1"/>
</dbReference>
<feature type="region of interest" description="Disordered" evidence="1">
    <location>
        <begin position="112"/>
        <end position="169"/>
    </location>
</feature>
<comment type="caution">
    <text evidence="4">The sequence shown here is derived from an EMBL/GenBank/DDBJ whole genome shotgun (WGS) entry which is preliminary data.</text>
</comment>
<dbReference type="AlphaFoldDB" id="A0A0N0XHJ2"/>
<name>A0A0N0XHJ2_9NEIS</name>
<dbReference type="Proteomes" id="UP000037939">
    <property type="component" value="Unassembled WGS sequence"/>
</dbReference>
<dbReference type="Pfam" id="PF16539">
    <property type="entry name" value="FlgT_M"/>
    <property type="match status" value="1"/>
</dbReference>
<dbReference type="InterPro" id="IPR032386">
    <property type="entry name" value="FlgT_M"/>
</dbReference>
<evidence type="ECO:0000256" key="1">
    <source>
        <dbReference type="SAM" id="MobiDB-lite"/>
    </source>
</evidence>
<organism evidence="4 5">
    <name type="scientific">Amantichitinum ursilacus</name>
    <dbReference type="NCBI Taxonomy" id="857265"/>
    <lineage>
        <taxon>Bacteria</taxon>
        <taxon>Pseudomonadati</taxon>
        <taxon>Pseudomonadota</taxon>
        <taxon>Betaproteobacteria</taxon>
        <taxon>Neisseriales</taxon>
        <taxon>Chitinibacteraceae</taxon>
        <taxon>Amantichitinum</taxon>
    </lineage>
</organism>
<sequence>MGLCLLVGAQAATPTPRPSAAAVALPRVTGVAPIGSEGEAAARAAALRDAEENIALMRGARITGNSQSNKKGWFSDNQRVRADSNAPVQYTVLREWKSNGLYHVDVQPLAPAAASNDPGGAPADDERDVNANGLPLPRGNPVKTDSSLPPGAASAVASSLASPQGAPRCPANPYRRKMLVTPFWLRQPAQAVDMKQLSGGIQQLFMQKLAAANWLPSASQVDVPFDLDPRYATPIQLPDQVRLLGRRFGTQFVLGGIVQDVSTEGEVYRFTWGQDTRPGERKLSAEFPLAEFAAAGVKATPKSRHADLEMYLFDAVSGVLIAQHRASVVVTGDILGRNNNTAVATASMGTDFGKALDTLTGQLVAAANEDAACVPFSARVTNVENGVAYIDAGAISGLEPGDKLQLFKLKPGSRVISTPGGNPGMGLGLPEDASGTVTITQVQPQFAAAVVEGGKVEAGDFVRYASGSSGQGRKRGGQ</sequence>
<evidence type="ECO:0000313" key="5">
    <source>
        <dbReference type="Proteomes" id="UP000037939"/>
    </source>
</evidence>